<feature type="transmembrane region" description="Helical" evidence="15">
    <location>
        <begin position="235"/>
        <end position="258"/>
    </location>
</feature>
<keyword evidence="6 15" id="KW-0716">Sensory transduction</keyword>
<keyword evidence="10 14" id="KW-0297">G-protein coupled receptor</keyword>
<accession>A0A3Q7TMY0</accession>
<evidence type="ECO:0000256" key="15">
    <source>
        <dbReference type="RuleBase" id="RU363047"/>
    </source>
</evidence>
<keyword evidence="9 15" id="KW-1133">Transmembrane helix</keyword>
<evidence type="ECO:0000256" key="14">
    <source>
        <dbReference type="RuleBase" id="RU000688"/>
    </source>
</evidence>
<protein>
    <recommendedName>
        <fullName evidence="15">Olfactory receptor</fullName>
    </recommendedName>
</protein>
<reference key="1">
    <citation type="submission" date="2019-01" db="UniProtKB">
        <authorList>
            <consortium name="RefSeq"/>
        </authorList>
    </citation>
    <scope>IDENTIFICATION</scope>
</reference>
<evidence type="ECO:0000256" key="4">
    <source>
        <dbReference type="ARBA" id="ARBA00010663"/>
    </source>
</evidence>
<proteinExistence type="inferred from homology"/>
<keyword evidence="5 15" id="KW-1003">Cell membrane</keyword>
<dbReference type="SUPFAM" id="SSF81321">
    <property type="entry name" value="Family A G protein-coupled receptor-like"/>
    <property type="match status" value="1"/>
</dbReference>
<dbReference type="AlphaFoldDB" id="A0A3Q7TMY0"/>
<feature type="transmembrane region" description="Helical" evidence="15">
    <location>
        <begin position="97"/>
        <end position="118"/>
    </location>
</feature>
<feature type="transmembrane region" description="Helical" evidence="15">
    <location>
        <begin position="270"/>
        <end position="290"/>
    </location>
</feature>
<dbReference type="PROSITE" id="PS00237">
    <property type="entry name" value="G_PROTEIN_RECEP_F1_1"/>
    <property type="match status" value="1"/>
</dbReference>
<comment type="function">
    <text evidence="1">Odorant receptor.</text>
</comment>
<dbReference type="Proteomes" id="UP001652641">
    <property type="component" value="Chromosome 7"/>
</dbReference>
<dbReference type="PANTHER" id="PTHR26452">
    <property type="entry name" value="OLFACTORY RECEPTOR"/>
    <property type="match status" value="1"/>
</dbReference>
<dbReference type="STRING" id="9627.ENSVVUP00000017806"/>
<evidence type="ECO:0000256" key="5">
    <source>
        <dbReference type="ARBA" id="ARBA00022475"/>
    </source>
</evidence>
<dbReference type="PRINTS" id="PR00237">
    <property type="entry name" value="GPCRRHODOPSN"/>
</dbReference>
<feature type="transmembrane region" description="Helical" evidence="15">
    <location>
        <begin position="23"/>
        <end position="47"/>
    </location>
</feature>
<organism evidence="17 18">
    <name type="scientific">Vulpes vulpes</name>
    <name type="common">Red fox</name>
    <dbReference type="NCBI Taxonomy" id="9627"/>
    <lineage>
        <taxon>Eukaryota</taxon>
        <taxon>Metazoa</taxon>
        <taxon>Chordata</taxon>
        <taxon>Craniata</taxon>
        <taxon>Vertebrata</taxon>
        <taxon>Euteleostomi</taxon>
        <taxon>Mammalia</taxon>
        <taxon>Eutheria</taxon>
        <taxon>Laurasiatheria</taxon>
        <taxon>Carnivora</taxon>
        <taxon>Caniformia</taxon>
        <taxon>Canidae</taxon>
        <taxon>Vulpes</taxon>
    </lineage>
</organism>
<keyword evidence="8 15" id="KW-0552">Olfaction</keyword>
<dbReference type="PROSITE" id="PS50262">
    <property type="entry name" value="G_PROTEIN_RECEP_F1_2"/>
    <property type="match status" value="1"/>
</dbReference>
<dbReference type="GO" id="GO:0005886">
    <property type="term" value="C:plasma membrane"/>
    <property type="evidence" value="ECO:0007669"/>
    <property type="project" value="UniProtKB-SubCell"/>
</dbReference>
<evidence type="ECO:0000256" key="2">
    <source>
        <dbReference type="ARBA" id="ARBA00003929"/>
    </source>
</evidence>
<keyword evidence="12 14" id="KW-0675">Receptor</keyword>
<evidence type="ECO:0000256" key="1">
    <source>
        <dbReference type="ARBA" id="ARBA00002936"/>
    </source>
</evidence>
<evidence type="ECO:0000256" key="6">
    <source>
        <dbReference type="ARBA" id="ARBA00022606"/>
    </source>
</evidence>
<dbReference type="FunFam" id="1.20.1070.10:FF:000037">
    <property type="entry name" value="Olfactory receptor"/>
    <property type="match status" value="1"/>
</dbReference>
<evidence type="ECO:0000256" key="7">
    <source>
        <dbReference type="ARBA" id="ARBA00022692"/>
    </source>
</evidence>
<dbReference type="Pfam" id="PF13853">
    <property type="entry name" value="7tm_4"/>
    <property type="match status" value="1"/>
</dbReference>
<evidence type="ECO:0000256" key="3">
    <source>
        <dbReference type="ARBA" id="ARBA00004651"/>
    </source>
</evidence>
<dbReference type="InterPro" id="IPR000276">
    <property type="entry name" value="GPCR_Rhodpsn"/>
</dbReference>
<feature type="transmembrane region" description="Helical" evidence="15">
    <location>
        <begin position="190"/>
        <end position="214"/>
    </location>
</feature>
<keyword evidence="17" id="KW-1185">Reference proteome</keyword>
<dbReference type="InterPro" id="IPR000725">
    <property type="entry name" value="Olfact_rcpt"/>
</dbReference>
<dbReference type="PRINTS" id="PR00245">
    <property type="entry name" value="OLFACTORYR"/>
</dbReference>
<evidence type="ECO:0000259" key="16">
    <source>
        <dbReference type="PROSITE" id="PS50262"/>
    </source>
</evidence>
<dbReference type="CTD" id="401994"/>
<evidence type="ECO:0000313" key="17">
    <source>
        <dbReference type="Proteomes" id="UP001652641"/>
    </source>
</evidence>
<dbReference type="CDD" id="cd15227">
    <property type="entry name" value="7tmA_OR14-like"/>
    <property type="match status" value="1"/>
</dbReference>
<evidence type="ECO:0000313" key="18">
    <source>
        <dbReference type="RefSeq" id="XP_025866671.1"/>
    </source>
</evidence>
<comment type="function">
    <text evidence="2">Putative odorant or sperm cell receptor.</text>
</comment>
<feature type="transmembrane region" description="Helical" evidence="15">
    <location>
        <begin position="139"/>
        <end position="156"/>
    </location>
</feature>
<evidence type="ECO:0000256" key="13">
    <source>
        <dbReference type="ARBA" id="ARBA00023224"/>
    </source>
</evidence>
<evidence type="ECO:0000256" key="11">
    <source>
        <dbReference type="ARBA" id="ARBA00023136"/>
    </source>
</evidence>
<dbReference type="GO" id="GO:0004930">
    <property type="term" value="F:G protein-coupled receptor activity"/>
    <property type="evidence" value="ECO:0007669"/>
    <property type="project" value="UniProtKB-KW"/>
</dbReference>
<dbReference type="KEGG" id="vvp:112928994"/>
<keyword evidence="13 14" id="KW-0807">Transducer</keyword>
<evidence type="ECO:0000256" key="8">
    <source>
        <dbReference type="ARBA" id="ARBA00022725"/>
    </source>
</evidence>
<dbReference type="InterPro" id="IPR017452">
    <property type="entry name" value="GPCR_Rhodpsn_7TM"/>
</dbReference>
<reference evidence="18" key="2">
    <citation type="submission" date="2025-08" db="UniProtKB">
        <authorList>
            <consortium name="RefSeq"/>
        </authorList>
    </citation>
    <scope>IDENTIFICATION</scope>
    <source>
        <tissue evidence="18">Cell line</tissue>
    </source>
</reference>
<keyword evidence="7 14" id="KW-0812">Transmembrane</keyword>
<dbReference type="RefSeq" id="XP_025866671.1">
    <property type="nucleotide sequence ID" value="XM_026010886.1"/>
</dbReference>
<gene>
    <name evidence="18" type="primary">OR14I1</name>
</gene>
<dbReference type="FunFam" id="1.10.1220.70:FF:000001">
    <property type="entry name" value="Olfactory receptor"/>
    <property type="match status" value="1"/>
</dbReference>
<dbReference type="InterPro" id="IPR050516">
    <property type="entry name" value="Olfactory_GPCR"/>
</dbReference>
<name>A0A3Q7TMY0_VULVU</name>
<feature type="domain" description="G-protein coupled receptors family 1 profile" evidence="16">
    <location>
        <begin position="39"/>
        <end position="288"/>
    </location>
</feature>
<evidence type="ECO:0000256" key="9">
    <source>
        <dbReference type="ARBA" id="ARBA00022989"/>
    </source>
</evidence>
<evidence type="ECO:0000256" key="10">
    <source>
        <dbReference type="ARBA" id="ARBA00023040"/>
    </source>
</evidence>
<evidence type="ECO:0000256" key="12">
    <source>
        <dbReference type="ARBA" id="ARBA00023170"/>
    </source>
</evidence>
<comment type="similarity">
    <text evidence="4 14">Belongs to the G-protein coupled receptor 1 family.</text>
</comment>
<dbReference type="Gene3D" id="1.20.1070.10">
    <property type="entry name" value="Rhodopsin 7-helix transmembrane proteins"/>
    <property type="match status" value="1"/>
</dbReference>
<sequence length="314" mass="35797">MDNLTEVTEFLLMGFSDICELQILHAGLFLLIYLTAVVWNVLIMIIITFDQYLHRPMYFFLKNLSFLDLCYVSVTVPKSIHSSLTHSNSISYFGCVAQVYFFFAFASAELAFLTVMSYDRYVAICHPLQYEAIMTSEKCHHIAAIAWLSCFIYASVHTGNIFWEPISRYRKIHQFFCDISHVLALVSHEVFFAEFVSLALSSCFVLVCFVLMIISYIQIFSTVLRIPSVESRAKAFSTCSPQLIVIMLFLTTGLFGALGPIAKTSSIQDLVIAVAYTVLPPFLNPIIYSLRNKEIKAAIWRIFEKINSLQIRNN</sequence>
<dbReference type="GO" id="GO:0004984">
    <property type="term" value="F:olfactory receptor activity"/>
    <property type="evidence" value="ECO:0007669"/>
    <property type="project" value="InterPro"/>
</dbReference>
<keyword evidence="11 15" id="KW-0472">Membrane</keyword>
<comment type="subcellular location">
    <subcellularLocation>
        <location evidence="3 15">Cell membrane</location>
        <topology evidence="3 15">Multi-pass membrane protein</topology>
    </subcellularLocation>
</comment>